<evidence type="ECO:0000313" key="3">
    <source>
        <dbReference type="Proteomes" id="UP000815677"/>
    </source>
</evidence>
<name>A0ABQ0M3C2_MYCCL</name>
<evidence type="ECO:0000313" key="2">
    <source>
        <dbReference type="EMBL" id="GAT57875.1"/>
    </source>
</evidence>
<protein>
    <recommendedName>
        <fullName evidence="4">F-box domain-containing protein</fullName>
    </recommendedName>
</protein>
<gene>
    <name evidence="2" type="ORF">MCHLO_14368</name>
</gene>
<sequence length="383" mass="42386">MSEFGAYPQSAPKRTARKSVPRKVAAQQRPESALGPFESVPNEILLEIIEFALANGTFAGDIACICRPFGSLIDHIIYKTVVLNSAARIARFCYTASARRHAFMTRHVRRLVVSAPDCFTVEGRSQLETILSVCRGVQAMAIPRPAILVAPDIVSQTRLNELTIQQFDAMTPFEWDPQFGDAGASPAAHLTRQISHLRVCEPAAAPLFHPPAEIIEFFGPLENLTHLALACRSTQPLHKSRIFLQDIQELLLTRPALRVVVISIFGHDRRRLCGTECLCTALQGLRDKRVVVLAGSHGFGEELPRLAFGVGGNKGFSMPLTGSGHRAAAFQFTEEATLTATGDPVVWENPGPDASWEHSPAKWSYWDIPVEIQEGREFWDRWK</sequence>
<evidence type="ECO:0000256" key="1">
    <source>
        <dbReference type="SAM" id="MobiDB-lite"/>
    </source>
</evidence>
<keyword evidence="3" id="KW-1185">Reference proteome</keyword>
<reference evidence="2" key="1">
    <citation type="submission" date="2014-09" db="EMBL/GenBank/DDBJ databases">
        <title>Genome sequence of the luminous mushroom Mycena chlorophos for searching fungal bioluminescence genes.</title>
        <authorList>
            <person name="Tanaka Y."/>
            <person name="Kasuga D."/>
            <person name="Oba Y."/>
            <person name="Hase S."/>
            <person name="Sato K."/>
            <person name="Oba Y."/>
            <person name="Sakakibara Y."/>
        </authorList>
    </citation>
    <scope>NUCLEOTIDE SEQUENCE</scope>
</reference>
<feature type="region of interest" description="Disordered" evidence="1">
    <location>
        <begin position="1"/>
        <end position="30"/>
    </location>
</feature>
<accession>A0ABQ0M3C2</accession>
<evidence type="ECO:0008006" key="4">
    <source>
        <dbReference type="Google" id="ProtNLM"/>
    </source>
</evidence>
<dbReference type="Proteomes" id="UP000815677">
    <property type="component" value="Unassembled WGS sequence"/>
</dbReference>
<organism evidence="2 3">
    <name type="scientific">Mycena chlorophos</name>
    <name type="common">Agaric fungus</name>
    <name type="synonym">Agaricus chlorophos</name>
    <dbReference type="NCBI Taxonomy" id="658473"/>
    <lineage>
        <taxon>Eukaryota</taxon>
        <taxon>Fungi</taxon>
        <taxon>Dikarya</taxon>
        <taxon>Basidiomycota</taxon>
        <taxon>Agaricomycotina</taxon>
        <taxon>Agaricomycetes</taxon>
        <taxon>Agaricomycetidae</taxon>
        <taxon>Agaricales</taxon>
        <taxon>Marasmiineae</taxon>
        <taxon>Mycenaceae</taxon>
        <taxon>Mycena</taxon>
    </lineage>
</organism>
<dbReference type="EMBL" id="DF849506">
    <property type="protein sequence ID" value="GAT57875.1"/>
    <property type="molecule type" value="Genomic_DNA"/>
</dbReference>
<proteinExistence type="predicted"/>